<feature type="non-terminal residue" evidence="5">
    <location>
        <position position="227"/>
    </location>
</feature>
<dbReference type="GO" id="GO:0005213">
    <property type="term" value="F:structural constituent of egg chorion"/>
    <property type="evidence" value="ECO:0007669"/>
    <property type="project" value="InterPro"/>
</dbReference>
<sequence>MMSKVLLIACAQVLLIQCIAAQFIGSCNRCAATPCGTLGPYASPCGNGIGYSQIGGLYGIGASSAAGLAASNGGGLPTSSASPFAPNGVSLVSENVYEGALEVLGAVPFLGTVALEGALPTAGAGAVAYGCGNGEVGILSEDISGYGFGGLGYGDGVLGYGGLGYGAGVLGYGDGVLGYGGLGYGAGVLGCGAGSLGYEAGLARSVYGCNGLANYGGRAPCGCNGLY</sequence>
<proteinExistence type="inferred from homology"/>
<dbReference type="GO" id="GO:0007304">
    <property type="term" value="P:chorion-containing eggshell formation"/>
    <property type="evidence" value="ECO:0007669"/>
    <property type="project" value="InterPro"/>
</dbReference>
<feature type="signal peptide" evidence="4">
    <location>
        <begin position="1"/>
        <end position="21"/>
    </location>
</feature>
<evidence type="ECO:0000256" key="4">
    <source>
        <dbReference type="SAM" id="SignalP"/>
    </source>
</evidence>
<dbReference type="GO" id="GO:0042600">
    <property type="term" value="C:egg chorion"/>
    <property type="evidence" value="ECO:0007669"/>
    <property type="project" value="InterPro"/>
</dbReference>
<evidence type="ECO:0000313" key="6">
    <source>
        <dbReference type="Proteomes" id="UP000838878"/>
    </source>
</evidence>
<protein>
    <submittedName>
        <fullName evidence="5">Uncharacterized protein</fullName>
    </submittedName>
</protein>
<dbReference type="AlphaFoldDB" id="A0A8J9YD93"/>
<dbReference type="PROSITE" id="PS51257">
    <property type="entry name" value="PROKAR_LIPOPROTEIN"/>
    <property type="match status" value="1"/>
</dbReference>
<evidence type="ECO:0000313" key="5">
    <source>
        <dbReference type="EMBL" id="CAH0722235.1"/>
    </source>
</evidence>
<evidence type="ECO:0000256" key="1">
    <source>
        <dbReference type="ARBA" id="ARBA00005906"/>
    </source>
</evidence>
<reference evidence="5" key="1">
    <citation type="submission" date="2021-12" db="EMBL/GenBank/DDBJ databases">
        <authorList>
            <person name="Martin H S."/>
        </authorList>
    </citation>
    <scope>NUCLEOTIDE SEQUENCE</scope>
</reference>
<evidence type="ECO:0000256" key="3">
    <source>
        <dbReference type="RuleBase" id="RU004378"/>
    </source>
</evidence>
<name>A0A8J9YD93_9NEOP</name>
<dbReference type="Proteomes" id="UP000838878">
    <property type="component" value="Chromosome 3"/>
</dbReference>
<gene>
    <name evidence="5" type="ORF">BINO364_LOCUS8227</name>
</gene>
<dbReference type="Pfam" id="PF01723">
    <property type="entry name" value="Chorion_1"/>
    <property type="match status" value="1"/>
</dbReference>
<organism evidence="5 6">
    <name type="scientific">Brenthis ino</name>
    <name type="common">lesser marbled fritillary</name>
    <dbReference type="NCBI Taxonomy" id="405034"/>
    <lineage>
        <taxon>Eukaryota</taxon>
        <taxon>Metazoa</taxon>
        <taxon>Ecdysozoa</taxon>
        <taxon>Arthropoda</taxon>
        <taxon>Hexapoda</taxon>
        <taxon>Insecta</taxon>
        <taxon>Pterygota</taxon>
        <taxon>Neoptera</taxon>
        <taxon>Endopterygota</taxon>
        <taxon>Lepidoptera</taxon>
        <taxon>Glossata</taxon>
        <taxon>Ditrysia</taxon>
        <taxon>Papilionoidea</taxon>
        <taxon>Nymphalidae</taxon>
        <taxon>Heliconiinae</taxon>
        <taxon>Argynnini</taxon>
        <taxon>Brenthis</taxon>
    </lineage>
</organism>
<dbReference type="EMBL" id="OV170223">
    <property type="protein sequence ID" value="CAH0722235.1"/>
    <property type="molecule type" value="Genomic_DNA"/>
</dbReference>
<keyword evidence="2" id="KW-0677">Repeat</keyword>
<dbReference type="InterPro" id="IPR002635">
    <property type="entry name" value="Chorion"/>
</dbReference>
<keyword evidence="6" id="KW-1185">Reference proteome</keyword>
<keyword evidence="4" id="KW-0732">Signal</keyword>
<feature type="chain" id="PRO_5035434273" evidence="4">
    <location>
        <begin position="22"/>
        <end position="227"/>
    </location>
</feature>
<dbReference type="OrthoDB" id="7490938at2759"/>
<accession>A0A8J9YD93</accession>
<comment type="similarity">
    <text evidence="1 3">Belongs to the chorion protein family.</text>
</comment>
<evidence type="ECO:0000256" key="2">
    <source>
        <dbReference type="ARBA" id="ARBA00022737"/>
    </source>
</evidence>